<dbReference type="HOGENOM" id="CLU_073042_0_0_10"/>
<evidence type="ECO:0000313" key="2">
    <source>
        <dbReference type="EMBL" id="ADQ17322.1"/>
    </source>
</evidence>
<accession>E4RYS5</accession>
<dbReference type="RefSeq" id="WP_013408371.1">
    <property type="nucleotide sequence ID" value="NC_014655.1"/>
</dbReference>
<dbReference type="OrthoDB" id="9806233at2"/>
<dbReference type="KEGG" id="lby:Lbys_1614"/>
<reference evidence="2 3" key="2">
    <citation type="journal article" date="2011" name="Stand. Genomic Sci.">
        <title>Complete genome sequence of Leadbetterella byssophila type strain (4M15).</title>
        <authorList>
            <person name="Abt B."/>
            <person name="Teshima H."/>
            <person name="Lucas S."/>
            <person name="Lapidus A."/>
            <person name="Del Rio T.G."/>
            <person name="Nolan M."/>
            <person name="Tice H."/>
            <person name="Cheng J.F."/>
            <person name="Pitluck S."/>
            <person name="Liolios K."/>
            <person name="Pagani I."/>
            <person name="Ivanova N."/>
            <person name="Mavromatis K."/>
            <person name="Pati A."/>
            <person name="Tapia R."/>
            <person name="Han C."/>
            <person name="Goodwin L."/>
            <person name="Chen A."/>
            <person name="Palaniappan K."/>
            <person name="Land M."/>
            <person name="Hauser L."/>
            <person name="Chang Y.J."/>
            <person name="Jeffries C.D."/>
            <person name="Rohde M."/>
            <person name="Goker M."/>
            <person name="Tindall B.J."/>
            <person name="Detter J.C."/>
            <person name="Woyke T."/>
            <person name="Bristow J."/>
            <person name="Eisen J.A."/>
            <person name="Markowitz V."/>
            <person name="Hugenholtz P."/>
            <person name="Klenk H.P."/>
            <person name="Kyrpides N.C."/>
        </authorList>
    </citation>
    <scope>NUCLEOTIDE SEQUENCE [LARGE SCALE GENOMIC DNA]</scope>
    <source>
        <strain evidence="3">DSM 17132 / JCM 16389 / KACC 11308 / NBRC 106382 / 4M15</strain>
    </source>
</reference>
<organism evidence="2 3">
    <name type="scientific">Leadbetterella byssophila (strain DSM 17132 / JCM 16389 / KACC 11308 / NBRC 106382 / 4M15)</name>
    <dbReference type="NCBI Taxonomy" id="649349"/>
    <lineage>
        <taxon>Bacteria</taxon>
        <taxon>Pseudomonadati</taxon>
        <taxon>Bacteroidota</taxon>
        <taxon>Cytophagia</taxon>
        <taxon>Cytophagales</taxon>
        <taxon>Leadbetterellaceae</taxon>
        <taxon>Leadbetterella</taxon>
    </lineage>
</organism>
<dbReference type="Pfam" id="PF06439">
    <property type="entry name" value="3keto-disac_hyd"/>
    <property type="match status" value="1"/>
</dbReference>
<dbReference type="GO" id="GO:0016787">
    <property type="term" value="F:hydrolase activity"/>
    <property type="evidence" value="ECO:0007669"/>
    <property type="project" value="InterPro"/>
</dbReference>
<dbReference type="eggNOG" id="COG2133">
    <property type="taxonomic scope" value="Bacteria"/>
</dbReference>
<dbReference type="Proteomes" id="UP000007435">
    <property type="component" value="Chromosome"/>
</dbReference>
<feature type="domain" description="3-keto-alpha-glucoside-1,2-lyase/3-keto-2-hydroxy-glucal hydratase" evidence="1">
    <location>
        <begin position="31"/>
        <end position="233"/>
    </location>
</feature>
<dbReference type="InterPro" id="IPR010496">
    <property type="entry name" value="AL/BT2_dom"/>
</dbReference>
<gene>
    <name evidence="2" type="ordered locus">Lbys_1614</name>
</gene>
<name>E4RYS5_LEAB4</name>
<dbReference type="Gene3D" id="2.60.120.560">
    <property type="entry name" value="Exo-inulinase, domain 1"/>
    <property type="match status" value="1"/>
</dbReference>
<reference key="1">
    <citation type="submission" date="2010-11" db="EMBL/GenBank/DDBJ databases">
        <title>The complete genome of Leadbetterella byssophila DSM 17132.</title>
        <authorList>
            <consortium name="US DOE Joint Genome Institute (JGI-PGF)"/>
            <person name="Lucas S."/>
            <person name="Copeland A."/>
            <person name="Lapidus A."/>
            <person name="Glavina del Rio T."/>
            <person name="Dalin E."/>
            <person name="Tice H."/>
            <person name="Bruce D."/>
            <person name="Goodwin L."/>
            <person name="Pitluck S."/>
            <person name="Kyrpides N."/>
            <person name="Mavromatis K."/>
            <person name="Ivanova N."/>
            <person name="Teshima H."/>
            <person name="Brettin T."/>
            <person name="Detter J.C."/>
            <person name="Han C."/>
            <person name="Tapia R."/>
            <person name="Land M."/>
            <person name="Hauser L."/>
            <person name="Markowitz V."/>
            <person name="Cheng J.-F."/>
            <person name="Hugenholtz P."/>
            <person name="Woyke T."/>
            <person name="Wu D."/>
            <person name="Tindall B."/>
            <person name="Pomrenke H.G."/>
            <person name="Brambilla E."/>
            <person name="Klenk H.-P."/>
            <person name="Eisen J.A."/>
        </authorList>
    </citation>
    <scope>NUCLEOTIDE SEQUENCE [LARGE SCALE GENOMIC DNA]</scope>
    <source>
        <strain>DSM 17132</strain>
    </source>
</reference>
<proteinExistence type="predicted"/>
<keyword evidence="3" id="KW-1185">Reference proteome</keyword>
<evidence type="ECO:0000313" key="3">
    <source>
        <dbReference type="Proteomes" id="UP000007435"/>
    </source>
</evidence>
<evidence type="ECO:0000259" key="1">
    <source>
        <dbReference type="Pfam" id="PF06439"/>
    </source>
</evidence>
<dbReference type="EMBL" id="CP002305">
    <property type="protein sequence ID" value="ADQ17322.1"/>
    <property type="molecule type" value="Genomic_DNA"/>
</dbReference>
<dbReference type="AlphaFoldDB" id="E4RYS5"/>
<sequence>MYRLSVILLLLVNACTPQKDNLLTEEELAEGWELLFDGSSLKGWHLYNDTTNKPSAWTVQNGILRYMADSLKVEHEDLVTNKEYENFDFRFDYRLSPEGNSGVFINVVETKENPTAWATGPEYQLLDTLHPDYKNNVKKRAGCLYNFSPQLTEVTPKGNEHWNHGRIVQKDGHVQFFLNDILTAEEDFKSEEWKKQIAESSFSYFPQFGKATKGKIALQKWYKSVEFKNIKIRVLD</sequence>
<dbReference type="STRING" id="649349.Lbys_1614"/>
<protein>
    <recommendedName>
        <fullName evidence="1">3-keto-alpha-glucoside-1,2-lyase/3-keto-2-hydroxy-glucal hydratase domain-containing protein</fullName>
    </recommendedName>
</protein>